<dbReference type="RefSeq" id="WP_067787585.1">
    <property type="nucleotide sequence ID" value="NZ_CP016545.1"/>
</dbReference>
<evidence type="ECO:0000256" key="1">
    <source>
        <dbReference type="SAM" id="MobiDB-lite"/>
    </source>
</evidence>
<dbReference type="STRING" id="645517.A6F65_01630"/>
<reference evidence="2 3" key="1">
    <citation type="submission" date="2016-07" db="EMBL/GenBank/DDBJ databases">
        <title>Complete genome sequence of Altererythrobacter namhicola JCM 16345T, containing esterase-encoding genes.</title>
        <authorList>
            <person name="Cheng H."/>
            <person name="Wu Y.-H."/>
            <person name="Jian S.-L."/>
            <person name="Huo Y.-Y."/>
            <person name="Wang C.-S."/>
            <person name="Xu X.-W."/>
        </authorList>
    </citation>
    <scope>NUCLEOTIDE SEQUENCE [LARGE SCALE GENOMIC DNA]</scope>
    <source>
        <strain evidence="2 3">JCM 16345</strain>
    </source>
</reference>
<organism evidence="2 3">
    <name type="scientific">Paraurantiacibacter namhicola</name>
    <dbReference type="NCBI Taxonomy" id="645517"/>
    <lineage>
        <taxon>Bacteria</taxon>
        <taxon>Pseudomonadati</taxon>
        <taxon>Pseudomonadota</taxon>
        <taxon>Alphaproteobacteria</taxon>
        <taxon>Sphingomonadales</taxon>
        <taxon>Erythrobacteraceae</taxon>
        <taxon>Paraurantiacibacter</taxon>
    </lineage>
</organism>
<evidence type="ECO:0000313" key="2">
    <source>
        <dbReference type="EMBL" id="ANU07929.1"/>
    </source>
</evidence>
<feature type="compositionally biased region" description="Acidic residues" evidence="1">
    <location>
        <begin position="92"/>
        <end position="104"/>
    </location>
</feature>
<sequence>MSQAREHMLADRDMRNAARRLFQTDLEFIKTDLAARGVGGRIADRIGDSTMDLVDDAVDYAADNKGMVTTFLAGIALWFARKPLLAGLERLLDEDSGDDAEQSGDTDHYEHD</sequence>
<dbReference type="Proteomes" id="UP000092698">
    <property type="component" value="Chromosome"/>
</dbReference>
<dbReference type="EMBL" id="CP016545">
    <property type="protein sequence ID" value="ANU07929.1"/>
    <property type="molecule type" value="Genomic_DNA"/>
</dbReference>
<dbReference type="KEGG" id="anh:A6F65_01630"/>
<gene>
    <name evidence="2" type="ORF">A6F65_01630</name>
</gene>
<name>A0A1C7D8W8_9SPHN</name>
<accession>A0A1C7D8W8</accession>
<dbReference type="OrthoDB" id="7433140at2"/>
<feature type="region of interest" description="Disordered" evidence="1">
    <location>
        <begin position="92"/>
        <end position="112"/>
    </location>
</feature>
<keyword evidence="3" id="KW-1185">Reference proteome</keyword>
<proteinExistence type="predicted"/>
<evidence type="ECO:0000313" key="3">
    <source>
        <dbReference type="Proteomes" id="UP000092698"/>
    </source>
</evidence>
<dbReference type="AlphaFoldDB" id="A0A1C7D8W8"/>
<protein>
    <submittedName>
        <fullName evidence="2">Uncharacterized protein</fullName>
    </submittedName>
</protein>